<feature type="compositionally biased region" description="Polar residues" evidence="4">
    <location>
        <begin position="101"/>
        <end position="112"/>
    </location>
</feature>
<dbReference type="PANTHER" id="PTHR22914">
    <property type="entry name" value="CHITIN SYNTHASE"/>
    <property type="match status" value="1"/>
</dbReference>
<feature type="region of interest" description="Disordered" evidence="4">
    <location>
        <begin position="82"/>
        <end position="112"/>
    </location>
</feature>
<dbReference type="Proteomes" id="UP000694844">
    <property type="component" value="Chromosome 10"/>
</dbReference>
<name>A0A8B8C8J2_CRAVI</name>
<evidence type="ECO:0000259" key="6">
    <source>
        <dbReference type="PROSITE" id="PS50105"/>
    </source>
</evidence>
<evidence type="ECO:0000256" key="3">
    <source>
        <dbReference type="ARBA" id="ARBA00023136"/>
    </source>
</evidence>
<evidence type="ECO:0000256" key="1">
    <source>
        <dbReference type="ARBA" id="ARBA00004141"/>
    </source>
</evidence>
<gene>
    <name evidence="8" type="primary">LOC111117154</name>
</gene>
<feature type="domain" description="SAM" evidence="6">
    <location>
        <begin position="159"/>
        <end position="222"/>
    </location>
</feature>
<dbReference type="Gene3D" id="1.10.150.50">
    <property type="entry name" value="Transcription Factor, Ets-1"/>
    <property type="match status" value="2"/>
</dbReference>
<dbReference type="PROSITE" id="PS50105">
    <property type="entry name" value="SAM_DOMAIN"/>
    <property type="match status" value="2"/>
</dbReference>
<dbReference type="Pfam" id="PF00536">
    <property type="entry name" value="SAM_1"/>
    <property type="match status" value="2"/>
</dbReference>
<sequence>MLHPSEFKCLLNGITYLLCLPSGYLVLNIYSIVNITDRSWDTREEKEHNTVKVTKPWYNELEVVMRKIFFCCDKKETPEGLAVAESKDDPVIRRHRRDSQTEPLSPQRLSQTIGPGIKYIGSVRGKSLRLSDPMKDSILEDGDSDEEEQSGSEEEYDEDNPMSVEEWLPNRMKGYAKIFIDNGYQNTNFLGMLTEIDLKHLGIKKLAHRRNLHRRIQNIPEFRIPVDVPRDPNTWLETVGLAEYKANFPRNHIKTVRDMEALKSFTEKEIREDLHITKPEERKIAEMQEEIIQAFKHDLRSVNQKENKFWKDLLHTCLEQNLDDVGFEEIFKGKLQTLRNEWVMVSRIVNCLWIVNIMILSSSIDLQIAGTNPLSLVFLIVFVGFLLR</sequence>
<comment type="subcellular location">
    <subcellularLocation>
        <location evidence="1">Membrane</location>
        <topology evidence="1">Multi-pass membrane protein</topology>
    </subcellularLocation>
</comment>
<dbReference type="GO" id="GO:0004100">
    <property type="term" value="F:chitin synthase activity"/>
    <property type="evidence" value="ECO:0007669"/>
    <property type="project" value="InterPro"/>
</dbReference>
<dbReference type="KEGG" id="cvn:111117154"/>
<evidence type="ECO:0000256" key="2">
    <source>
        <dbReference type="ARBA" id="ARBA00022692"/>
    </source>
</evidence>
<dbReference type="InterPro" id="IPR013761">
    <property type="entry name" value="SAM/pointed_sf"/>
</dbReference>
<organism evidence="7 8">
    <name type="scientific">Crassostrea virginica</name>
    <name type="common">Eastern oyster</name>
    <dbReference type="NCBI Taxonomy" id="6565"/>
    <lineage>
        <taxon>Eukaryota</taxon>
        <taxon>Metazoa</taxon>
        <taxon>Spiralia</taxon>
        <taxon>Lophotrochozoa</taxon>
        <taxon>Mollusca</taxon>
        <taxon>Bivalvia</taxon>
        <taxon>Autobranchia</taxon>
        <taxon>Pteriomorphia</taxon>
        <taxon>Ostreida</taxon>
        <taxon>Ostreoidea</taxon>
        <taxon>Ostreidae</taxon>
        <taxon>Crassostrea</taxon>
    </lineage>
</organism>
<dbReference type="SMART" id="SM00454">
    <property type="entry name" value="SAM"/>
    <property type="match status" value="2"/>
</dbReference>
<evidence type="ECO:0000313" key="7">
    <source>
        <dbReference type="Proteomes" id="UP000694844"/>
    </source>
</evidence>
<dbReference type="InterPro" id="IPR001660">
    <property type="entry name" value="SAM"/>
</dbReference>
<keyword evidence="3 5" id="KW-0472">Membrane</keyword>
<reference evidence="8" key="1">
    <citation type="submission" date="2025-08" db="UniProtKB">
        <authorList>
            <consortium name="RefSeq"/>
        </authorList>
    </citation>
    <scope>IDENTIFICATION</scope>
    <source>
        <tissue evidence="8">Whole sample</tissue>
    </source>
</reference>
<protein>
    <submittedName>
        <fullName evidence="8">Uncharacterized protein LOC111117154</fullName>
    </submittedName>
</protein>
<dbReference type="GeneID" id="111117154"/>
<feature type="compositionally biased region" description="Acidic residues" evidence="4">
    <location>
        <begin position="139"/>
        <end position="160"/>
    </location>
</feature>
<dbReference type="RefSeq" id="XP_022311945.1">
    <property type="nucleotide sequence ID" value="XM_022456237.1"/>
</dbReference>
<dbReference type="PANTHER" id="PTHR22914:SF41">
    <property type="entry name" value="CHITIN SYNTHASE 7"/>
    <property type="match status" value="1"/>
</dbReference>
<evidence type="ECO:0000256" key="4">
    <source>
        <dbReference type="SAM" id="MobiDB-lite"/>
    </source>
</evidence>
<dbReference type="GO" id="GO:0016020">
    <property type="term" value="C:membrane"/>
    <property type="evidence" value="ECO:0007669"/>
    <property type="project" value="UniProtKB-SubCell"/>
</dbReference>
<dbReference type="GO" id="GO:0006031">
    <property type="term" value="P:chitin biosynthetic process"/>
    <property type="evidence" value="ECO:0007669"/>
    <property type="project" value="TreeGrafter"/>
</dbReference>
<keyword evidence="5" id="KW-1133">Transmembrane helix</keyword>
<dbReference type="InterPro" id="IPR004835">
    <property type="entry name" value="Chitin_synth"/>
</dbReference>
<keyword evidence="7" id="KW-1185">Reference proteome</keyword>
<accession>A0A8B8C8J2</accession>
<feature type="region of interest" description="Disordered" evidence="4">
    <location>
        <begin position="131"/>
        <end position="163"/>
    </location>
</feature>
<feature type="transmembrane region" description="Helical" evidence="5">
    <location>
        <begin position="14"/>
        <end position="33"/>
    </location>
</feature>
<dbReference type="GO" id="GO:0071944">
    <property type="term" value="C:cell periphery"/>
    <property type="evidence" value="ECO:0007669"/>
    <property type="project" value="TreeGrafter"/>
</dbReference>
<keyword evidence="2 5" id="KW-0812">Transmembrane</keyword>
<feature type="transmembrane region" description="Helical" evidence="5">
    <location>
        <begin position="342"/>
        <end position="360"/>
    </location>
</feature>
<evidence type="ECO:0000256" key="5">
    <source>
        <dbReference type="SAM" id="Phobius"/>
    </source>
</evidence>
<feature type="domain" description="SAM" evidence="6">
    <location>
        <begin position="235"/>
        <end position="283"/>
    </location>
</feature>
<dbReference type="AlphaFoldDB" id="A0A8B8C8J2"/>
<feature type="transmembrane region" description="Helical" evidence="5">
    <location>
        <begin position="366"/>
        <end position="387"/>
    </location>
</feature>
<evidence type="ECO:0000313" key="8">
    <source>
        <dbReference type="RefSeq" id="XP_022311945.1"/>
    </source>
</evidence>
<dbReference type="SUPFAM" id="SSF47769">
    <property type="entry name" value="SAM/Pointed domain"/>
    <property type="match status" value="2"/>
</dbReference>
<proteinExistence type="predicted"/>